<dbReference type="PANTHER" id="PTHR23055:SF60">
    <property type="entry name" value="CALAXIN"/>
    <property type="match status" value="1"/>
</dbReference>
<keyword evidence="7" id="KW-1185">Reference proteome</keyword>
<evidence type="ECO:0000313" key="7">
    <source>
        <dbReference type="Proteomes" id="UP001627154"/>
    </source>
</evidence>
<dbReference type="SMART" id="SM00054">
    <property type="entry name" value="EFh"/>
    <property type="match status" value="2"/>
</dbReference>
<evidence type="ECO:0000256" key="2">
    <source>
        <dbReference type="ARBA" id="ARBA00022737"/>
    </source>
</evidence>
<dbReference type="EMBL" id="JBJJXI010000058">
    <property type="protein sequence ID" value="KAL3399065.1"/>
    <property type="molecule type" value="Genomic_DNA"/>
</dbReference>
<evidence type="ECO:0000256" key="4">
    <source>
        <dbReference type="SAM" id="MobiDB-lite"/>
    </source>
</evidence>
<protein>
    <recommendedName>
        <fullName evidence="5">EF-hand domain-containing protein</fullName>
    </recommendedName>
</protein>
<proteinExistence type="predicted"/>
<dbReference type="InterPro" id="IPR018247">
    <property type="entry name" value="EF_Hand_1_Ca_BS"/>
</dbReference>
<keyword evidence="2" id="KW-0677">Repeat</keyword>
<feature type="domain" description="EF-hand" evidence="5">
    <location>
        <begin position="226"/>
        <end position="261"/>
    </location>
</feature>
<feature type="compositionally biased region" description="Basic residues" evidence="4">
    <location>
        <begin position="1"/>
        <end position="11"/>
    </location>
</feature>
<dbReference type="SUPFAM" id="SSF47473">
    <property type="entry name" value="EF-hand"/>
    <property type="match status" value="1"/>
</dbReference>
<evidence type="ECO:0000313" key="6">
    <source>
        <dbReference type="EMBL" id="KAL3399065.1"/>
    </source>
</evidence>
<dbReference type="Proteomes" id="UP001627154">
    <property type="component" value="Unassembled WGS sequence"/>
</dbReference>
<sequence>MRIKLNRHINHNKSTMSDKRAASQSSGDAGTGVVEADPQRMPISGRTGAMVMRSVSIFLASGRKVSVASRRQQSDSSCALGSTATGAADVRGSSRRDSRACKLIMPGEKNLAKGAAAHQAKLIESLRRKTKFSRQELDALCKIYSKLIANIGSRRDLCTNNGIASFLQNTEGIDRSIFRELLHNTFDLLTEEILVERMFSCWDRDSEGTIRLEPWILGLDVFLKGNIREKIEFCFRVYDLNGDGFITKDEIFLLFKNCLMKQPGEEDPEEGIRDLSEMTLKKLDIDHDGKVSFFDYEMTVRQEPLLLEVFGQVLPTPESAQAFLLTLKST</sequence>
<dbReference type="PROSITE" id="PS50222">
    <property type="entry name" value="EF_HAND_2"/>
    <property type="match status" value="1"/>
</dbReference>
<evidence type="ECO:0000256" key="3">
    <source>
        <dbReference type="ARBA" id="ARBA00022837"/>
    </source>
</evidence>
<dbReference type="InterPro" id="IPR002048">
    <property type="entry name" value="EF_hand_dom"/>
</dbReference>
<reference evidence="6 7" key="1">
    <citation type="journal article" date="2024" name="bioRxiv">
        <title>A reference genome for Trichogramma kaykai: A tiny desert-dwelling parasitoid wasp with competing sex-ratio distorters.</title>
        <authorList>
            <person name="Culotta J."/>
            <person name="Lindsey A.R."/>
        </authorList>
    </citation>
    <scope>NUCLEOTIDE SEQUENCE [LARGE SCALE GENOMIC DNA]</scope>
    <source>
        <strain evidence="6 7">KSX58</strain>
    </source>
</reference>
<dbReference type="InterPro" id="IPR028846">
    <property type="entry name" value="Recoverin"/>
</dbReference>
<dbReference type="Pfam" id="PF13499">
    <property type="entry name" value="EF-hand_7"/>
    <property type="match status" value="1"/>
</dbReference>
<dbReference type="AlphaFoldDB" id="A0ABD2X258"/>
<dbReference type="Gene3D" id="1.10.238.10">
    <property type="entry name" value="EF-hand"/>
    <property type="match status" value="1"/>
</dbReference>
<gene>
    <name evidence="6" type="ORF">TKK_007304</name>
</gene>
<feature type="region of interest" description="Disordered" evidence="4">
    <location>
        <begin position="1"/>
        <end position="41"/>
    </location>
</feature>
<dbReference type="PROSITE" id="PS00018">
    <property type="entry name" value="EF_HAND_1"/>
    <property type="match status" value="2"/>
</dbReference>
<name>A0ABD2X258_9HYME</name>
<evidence type="ECO:0000256" key="1">
    <source>
        <dbReference type="ARBA" id="ARBA00022723"/>
    </source>
</evidence>
<evidence type="ECO:0000259" key="5">
    <source>
        <dbReference type="PROSITE" id="PS50222"/>
    </source>
</evidence>
<organism evidence="6 7">
    <name type="scientific">Trichogramma kaykai</name>
    <dbReference type="NCBI Taxonomy" id="54128"/>
    <lineage>
        <taxon>Eukaryota</taxon>
        <taxon>Metazoa</taxon>
        <taxon>Ecdysozoa</taxon>
        <taxon>Arthropoda</taxon>
        <taxon>Hexapoda</taxon>
        <taxon>Insecta</taxon>
        <taxon>Pterygota</taxon>
        <taxon>Neoptera</taxon>
        <taxon>Endopterygota</taxon>
        <taxon>Hymenoptera</taxon>
        <taxon>Apocrita</taxon>
        <taxon>Proctotrupomorpha</taxon>
        <taxon>Chalcidoidea</taxon>
        <taxon>Trichogrammatidae</taxon>
        <taxon>Trichogramma</taxon>
    </lineage>
</organism>
<dbReference type="GO" id="GO:0046872">
    <property type="term" value="F:metal ion binding"/>
    <property type="evidence" value="ECO:0007669"/>
    <property type="project" value="UniProtKB-KW"/>
</dbReference>
<accession>A0ABD2X258</accession>
<keyword evidence="1" id="KW-0479">Metal-binding</keyword>
<dbReference type="PANTHER" id="PTHR23055">
    <property type="entry name" value="CALCIUM BINDING PROTEINS"/>
    <property type="match status" value="1"/>
</dbReference>
<dbReference type="CDD" id="cd00051">
    <property type="entry name" value="EFh"/>
    <property type="match status" value="1"/>
</dbReference>
<keyword evidence="3" id="KW-0106">Calcium</keyword>
<comment type="caution">
    <text evidence="6">The sequence shown here is derived from an EMBL/GenBank/DDBJ whole genome shotgun (WGS) entry which is preliminary data.</text>
</comment>
<dbReference type="InterPro" id="IPR011992">
    <property type="entry name" value="EF-hand-dom_pair"/>
</dbReference>